<dbReference type="Gene3D" id="1.20.58.1040">
    <property type="match status" value="1"/>
</dbReference>
<evidence type="ECO:0000256" key="2">
    <source>
        <dbReference type="ARBA" id="ARBA00022475"/>
    </source>
</evidence>
<keyword evidence="3" id="KW-0449">Lipoprotein</keyword>
<gene>
    <name evidence="11" type="ORF">ZOSMA_314G00130</name>
</gene>
<reference evidence="12" key="1">
    <citation type="journal article" date="2016" name="Nature">
        <title>The genome of the seagrass Zostera marina reveals angiosperm adaptation to the sea.</title>
        <authorList>
            <person name="Olsen J.L."/>
            <person name="Rouze P."/>
            <person name="Verhelst B."/>
            <person name="Lin Y.-C."/>
            <person name="Bayer T."/>
            <person name="Collen J."/>
            <person name="Dattolo E."/>
            <person name="De Paoli E."/>
            <person name="Dittami S."/>
            <person name="Maumus F."/>
            <person name="Michel G."/>
            <person name="Kersting A."/>
            <person name="Lauritano C."/>
            <person name="Lohaus R."/>
            <person name="Toepel M."/>
            <person name="Tonon T."/>
            <person name="Vanneste K."/>
            <person name="Amirebrahimi M."/>
            <person name="Brakel J."/>
            <person name="Bostroem C."/>
            <person name="Chovatia M."/>
            <person name="Grimwood J."/>
            <person name="Jenkins J.W."/>
            <person name="Jueterbock A."/>
            <person name="Mraz A."/>
            <person name="Stam W.T."/>
            <person name="Tice H."/>
            <person name="Bornberg-Bauer E."/>
            <person name="Green P.J."/>
            <person name="Pearson G.A."/>
            <person name="Procaccini G."/>
            <person name="Duarte C.M."/>
            <person name="Schmutz J."/>
            <person name="Reusch T.B.H."/>
            <person name="Van de Peer Y."/>
        </authorList>
    </citation>
    <scope>NUCLEOTIDE SEQUENCE [LARGE SCALE GENOMIC DNA]</scope>
    <source>
        <strain evidence="12">cv. Finnish</strain>
    </source>
</reference>
<evidence type="ECO:0000256" key="4">
    <source>
        <dbReference type="ARBA" id="ARBA00022729"/>
    </source>
</evidence>
<keyword evidence="5 8" id="KW-0472">Membrane</keyword>
<evidence type="ECO:0000256" key="5">
    <source>
        <dbReference type="ARBA" id="ARBA00023136"/>
    </source>
</evidence>
<keyword evidence="2" id="KW-1003">Cell membrane</keyword>
<dbReference type="PANTHER" id="PTHR31044">
    <property type="entry name" value="BETA-1,3 GLUCANASE"/>
    <property type="match status" value="1"/>
</dbReference>
<dbReference type="PANTHER" id="PTHR31044:SF60">
    <property type="entry name" value="PLASMODESMATA CALLOSE-BINDING PROTEIN 4"/>
    <property type="match status" value="1"/>
</dbReference>
<keyword evidence="4 9" id="KW-0732">Signal</keyword>
<evidence type="ECO:0000256" key="3">
    <source>
        <dbReference type="ARBA" id="ARBA00022622"/>
    </source>
</evidence>
<feature type="domain" description="X8" evidence="10">
    <location>
        <begin position="22"/>
        <end position="107"/>
    </location>
</feature>
<name>A0A0K9P9L2_ZOSMR</name>
<protein>
    <submittedName>
        <fullName evidence="11">CBM43-containing protein</fullName>
    </submittedName>
</protein>
<keyword evidence="12" id="KW-1185">Reference proteome</keyword>
<dbReference type="GO" id="GO:0005886">
    <property type="term" value="C:plasma membrane"/>
    <property type="evidence" value="ECO:0007669"/>
    <property type="project" value="UniProtKB-SubCell"/>
</dbReference>
<feature type="signal peptide" evidence="9">
    <location>
        <begin position="1"/>
        <end position="21"/>
    </location>
</feature>
<keyword evidence="3" id="KW-0336">GPI-anchor</keyword>
<evidence type="ECO:0000313" key="11">
    <source>
        <dbReference type="EMBL" id="KMZ65641.1"/>
    </source>
</evidence>
<keyword evidence="6" id="KW-1015">Disulfide bond</keyword>
<comment type="subcellular location">
    <subcellularLocation>
        <location evidence="1">Cell membrane</location>
        <topology evidence="1">Lipid-anchor</topology>
        <topology evidence="1">GPI-anchor</topology>
    </subcellularLocation>
</comment>
<evidence type="ECO:0000259" key="10">
    <source>
        <dbReference type="SMART" id="SM00768"/>
    </source>
</evidence>
<dbReference type="Proteomes" id="UP000036987">
    <property type="component" value="Unassembled WGS sequence"/>
</dbReference>
<dbReference type="AlphaFoldDB" id="A0A0K9P9L2"/>
<proteinExistence type="predicted"/>
<sequence>MSRAVFVSILLILSVFGCTEATWCVCKQGLNASDLQKTIDYACGNGADCSGIQQGGPCYVPNQVLPHCSYAVNSYFQSKSQITGSCNFSGTATITTNDPSPGNGCIYSSKNGNTTLAPTVPVYSPVGSFDGSNSCHRSGILPCLVLLLSIMFMLLQI</sequence>
<feature type="chain" id="PRO_5005527562" evidence="9">
    <location>
        <begin position="22"/>
        <end position="157"/>
    </location>
</feature>
<dbReference type="InterPro" id="IPR012946">
    <property type="entry name" value="X8"/>
</dbReference>
<keyword evidence="8" id="KW-1133">Transmembrane helix</keyword>
<evidence type="ECO:0000256" key="9">
    <source>
        <dbReference type="SAM" id="SignalP"/>
    </source>
</evidence>
<dbReference type="InterPro" id="IPR044788">
    <property type="entry name" value="X8_dom_prot"/>
</dbReference>
<dbReference type="OrthoDB" id="1930814at2759"/>
<feature type="transmembrane region" description="Helical" evidence="8">
    <location>
        <begin position="139"/>
        <end position="155"/>
    </location>
</feature>
<keyword evidence="7" id="KW-0325">Glycoprotein</keyword>
<dbReference type="PROSITE" id="PS51257">
    <property type="entry name" value="PROKAR_LIPOPROTEIN"/>
    <property type="match status" value="1"/>
</dbReference>
<dbReference type="SMART" id="SM00768">
    <property type="entry name" value="X8"/>
    <property type="match status" value="1"/>
</dbReference>
<keyword evidence="8" id="KW-0812">Transmembrane</keyword>
<comment type="caution">
    <text evidence="11">The sequence shown here is derived from an EMBL/GenBank/DDBJ whole genome shotgun (WGS) entry which is preliminary data.</text>
</comment>
<dbReference type="FunFam" id="1.20.58.1040:FF:000001">
    <property type="entry name" value="Glucan endo-1,3-beta-glucosidase 4"/>
    <property type="match status" value="1"/>
</dbReference>
<dbReference type="EMBL" id="LFYR01001024">
    <property type="protein sequence ID" value="KMZ65641.1"/>
    <property type="molecule type" value="Genomic_DNA"/>
</dbReference>
<organism evidence="11 12">
    <name type="scientific">Zostera marina</name>
    <name type="common">Eelgrass</name>
    <dbReference type="NCBI Taxonomy" id="29655"/>
    <lineage>
        <taxon>Eukaryota</taxon>
        <taxon>Viridiplantae</taxon>
        <taxon>Streptophyta</taxon>
        <taxon>Embryophyta</taxon>
        <taxon>Tracheophyta</taxon>
        <taxon>Spermatophyta</taxon>
        <taxon>Magnoliopsida</taxon>
        <taxon>Liliopsida</taxon>
        <taxon>Zosteraceae</taxon>
        <taxon>Zostera</taxon>
    </lineage>
</organism>
<evidence type="ECO:0000256" key="6">
    <source>
        <dbReference type="ARBA" id="ARBA00023157"/>
    </source>
</evidence>
<dbReference type="GO" id="GO:0098552">
    <property type="term" value="C:side of membrane"/>
    <property type="evidence" value="ECO:0007669"/>
    <property type="project" value="UniProtKB-KW"/>
</dbReference>
<accession>A0A0K9P9L2</accession>
<dbReference type="Pfam" id="PF07983">
    <property type="entry name" value="X8"/>
    <property type="match status" value="1"/>
</dbReference>
<dbReference type="GO" id="GO:0009506">
    <property type="term" value="C:plasmodesma"/>
    <property type="evidence" value="ECO:0007669"/>
    <property type="project" value="UniProtKB-ARBA"/>
</dbReference>
<evidence type="ECO:0000256" key="8">
    <source>
        <dbReference type="SAM" id="Phobius"/>
    </source>
</evidence>
<evidence type="ECO:0000256" key="7">
    <source>
        <dbReference type="ARBA" id="ARBA00023180"/>
    </source>
</evidence>
<evidence type="ECO:0000256" key="1">
    <source>
        <dbReference type="ARBA" id="ARBA00004609"/>
    </source>
</evidence>
<evidence type="ECO:0000313" key="12">
    <source>
        <dbReference type="Proteomes" id="UP000036987"/>
    </source>
</evidence>
<dbReference type="OMA" id="CTEATWC"/>